<dbReference type="STRING" id="1034345.GCA_000236865_01258"/>
<keyword evidence="1" id="KW-1133">Transmembrane helix</keyword>
<dbReference type="PANTHER" id="PTHR34989">
    <property type="entry name" value="PROTEIN HDED"/>
    <property type="match status" value="1"/>
</dbReference>
<dbReference type="GO" id="GO:0005886">
    <property type="term" value="C:plasma membrane"/>
    <property type="evidence" value="ECO:0007669"/>
    <property type="project" value="TreeGrafter"/>
</dbReference>
<evidence type="ECO:0000313" key="3">
    <source>
        <dbReference type="Proteomes" id="UP000253792"/>
    </source>
</evidence>
<dbReference type="Proteomes" id="UP000253792">
    <property type="component" value="Unassembled WGS sequence"/>
</dbReference>
<sequence>MMSASKHDWGLIFAGVALAAAGFFCMLAPGLTIVTIAAVVGAFFLVAGVFDIISYIRLRNIMPRSGWELAYAIIDVLLGLIFLLHPLAFSAVVPWLVGVCFVAFGVFEVIASVKAHGWGVPMWGWALFSGVLNVLCGIAFFVMPQMLSVFLAIILLVRAATLMVYGWNAGRYIAM</sequence>
<feature type="transmembrane region" description="Helical" evidence="1">
    <location>
        <begin position="149"/>
        <end position="167"/>
    </location>
</feature>
<organism evidence="2 3">
    <name type="scientific">Senegalimassilia anaerobia</name>
    <dbReference type="NCBI Taxonomy" id="1473216"/>
    <lineage>
        <taxon>Bacteria</taxon>
        <taxon>Bacillati</taxon>
        <taxon>Actinomycetota</taxon>
        <taxon>Coriobacteriia</taxon>
        <taxon>Coriobacteriales</taxon>
        <taxon>Coriobacteriaceae</taxon>
        <taxon>Senegalimassilia</taxon>
    </lineage>
</organism>
<dbReference type="AlphaFoldDB" id="A0A369LDA2"/>
<dbReference type="PANTHER" id="PTHR34989:SF1">
    <property type="entry name" value="PROTEIN HDED"/>
    <property type="match status" value="1"/>
</dbReference>
<accession>A0A369LDA2</accession>
<comment type="caution">
    <text evidence="2">The sequence shown here is derived from an EMBL/GenBank/DDBJ whole genome shotgun (WGS) entry which is preliminary data.</text>
</comment>
<dbReference type="EMBL" id="PPTP01000001">
    <property type="protein sequence ID" value="RDB57613.1"/>
    <property type="molecule type" value="Genomic_DNA"/>
</dbReference>
<feature type="transmembrane region" description="Helical" evidence="1">
    <location>
        <begin position="68"/>
        <end position="87"/>
    </location>
</feature>
<dbReference type="InterPro" id="IPR052712">
    <property type="entry name" value="Acid_resist_chaperone_HdeD"/>
</dbReference>
<evidence type="ECO:0008006" key="4">
    <source>
        <dbReference type="Google" id="ProtNLM"/>
    </source>
</evidence>
<evidence type="ECO:0000256" key="1">
    <source>
        <dbReference type="SAM" id="Phobius"/>
    </source>
</evidence>
<keyword evidence="1" id="KW-0812">Transmembrane</keyword>
<dbReference type="InterPro" id="IPR005325">
    <property type="entry name" value="DUF308_memb"/>
</dbReference>
<gene>
    <name evidence="2" type="ORF">C1880_01825</name>
</gene>
<feature type="transmembrane region" description="Helical" evidence="1">
    <location>
        <begin position="9"/>
        <end position="29"/>
    </location>
</feature>
<feature type="transmembrane region" description="Helical" evidence="1">
    <location>
        <begin position="35"/>
        <end position="56"/>
    </location>
</feature>
<evidence type="ECO:0000313" key="2">
    <source>
        <dbReference type="EMBL" id="RDB57613.1"/>
    </source>
</evidence>
<feature type="transmembrane region" description="Helical" evidence="1">
    <location>
        <begin position="123"/>
        <end position="143"/>
    </location>
</feature>
<feature type="transmembrane region" description="Helical" evidence="1">
    <location>
        <begin position="93"/>
        <end position="111"/>
    </location>
</feature>
<keyword evidence="3" id="KW-1185">Reference proteome</keyword>
<name>A0A369LDA2_9ACTN</name>
<protein>
    <recommendedName>
        <fullName evidence="4">DUF308 domain-containing protein</fullName>
    </recommendedName>
</protein>
<reference evidence="2 3" key="1">
    <citation type="journal article" date="2018" name="Elife">
        <title>Discovery and characterization of a prevalent human gut bacterial enzyme sufficient for the inactivation of a family of plant toxins.</title>
        <authorList>
            <person name="Koppel N."/>
            <person name="Bisanz J.E."/>
            <person name="Pandelia M.E."/>
            <person name="Turnbaugh P.J."/>
            <person name="Balskus E.P."/>
        </authorList>
    </citation>
    <scope>NUCLEOTIDE SEQUENCE [LARGE SCALE GENOMIC DNA]</scope>
    <source>
        <strain evidence="3">anaerobia AP69FAA</strain>
    </source>
</reference>
<dbReference type="OrthoDB" id="3197301at2"/>
<dbReference type="Pfam" id="PF03729">
    <property type="entry name" value="DUF308"/>
    <property type="match status" value="1"/>
</dbReference>
<proteinExistence type="predicted"/>
<keyword evidence="1" id="KW-0472">Membrane</keyword>